<dbReference type="PANTHER" id="PTHR22674">
    <property type="entry name" value="NTPASE, KAP FAMILY P-LOOP DOMAIN-CONTAINING 1"/>
    <property type="match status" value="1"/>
</dbReference>
<feature type="transmembrane region" description="Helical" evidence="1">
    <location>
        <begin position="255"/>
        <end position="277"/>
    </location>
</feature>
<feature type="domain" description="KAP NTPase" evidence="2">
    <location>
        <begin position="103"/>
        <end position="464"/>
    </location>
</feature>
<evidence type="ECO:0000259" key="2">
    <source>
        <dbReference type="Pfam" id="PF07693"/>
    </source>
</evidence>
<gene>
    <name evidence="3" type="ORF">SAMN05720606_10179</name>
</gene>
<keyword evidence="4" id="KW-1185">Reference proteome</keyword>
<dbReference type="Gene3D" id="3.40.50.300">
    <property type="entry name" value="P-loop containing nucleotide triphosphate hydrolases"/>
    <property type="match status" value="1"/>
</dbReference>
<dbReference type="Pfam" id="PF07693">
    <property type="entry name" value="KAP_NTPase"/>
    <property type="match status" value="1"/>
</dbReference>
<keyword evidence="1" id="KW-0812">Transmembrane</keyword>
<dbReference type="InterPro" id="IPR011646">
    <property type="entry name" value="KAP_P-loop"/>
</dbReference>
<protein>
    <submittedName>
        <fullName evidence="3">KAP family P-loop domain-containing protein</fullName>
    </submittedName>
</protein>
<evidence type="ECO:0000313" key="3">
    <source>
        <dbReference type="EMBL" id="SCX80665.1"/>
    </source>
</evidence>
<keyword evidence="1" id="KW-1133">Transmembrane helix</keyword>
<proteinExistence type="predicted"/>
<organism evidence="3 4">
    <name type="scientific">Paenibacillus polysaccharolyticus</name>
    <dbReference type="NCBI Taxonomy" id="582692"/>
    <lineage>
        <taxon>Bacteria</taxon>
        <taxon>Bacillati</taxon>
        <taxon>Bacillota</taxon>
        <taxon>Bacilli</taxon>
        <taxon>Bacillales</taxon>
        <taxon>Paenibacillaceae</taxon>
        <taxon>Paenibacillus</taxon>
    </lineage>
</organism>
<keyword evidence="1" id="KW-0472">Membrane</keyword>
<dbReference type="SUPFAM" id="SSF52540">
    <property type="entry name" value="P-loop containing nucleoside triphosphate hydrolases"/>
    <property type="match status" value="1"/>
</dbReference>
<dbReference type="AlphaFoldDB" id="A0A1G5AS06"/>
<dbReference type="InterPro" id="IPR052754">
    <property type="entry name" value="NTPase_KAP_P-loop"/>
</dbReference>
<dbReference type="InterPro" id="IPR027417">
    <property type="entry name" value="P-loop_NTPase"/>
</dbReference>
<dbReference type="Proteomes" id="UP000198538">
    <property type="component" value="Unassembled WGS sequence"/>
</dbReference>
<dbReference type="PANTHER" id="PTHR22674:SF6">
    <property type="entry name" value="NTPASE KAP FAMILY P-LOOP DOMAIN-CONTAINING PROTEIN 1"/>
    <property type="match status" value="1"/>
</dbReference>
<reference evidence="4" key="1">
    <citation type="submission" date="2016-10" db="EMBL/GenBank/DDBJ databases">
        <authorList>
            <person name="Varghese N."/>
            <person name="Submissions S."/>
        </authorList>
    </citation>
    <scope>NUCLEOTIDE SEQUENCE [LARGE SCALE GENOMIC DNA]</scope>
    <source>
        <strain evidence="4">BL9</strain>
    </source>
</reference>
<accession>A0A1G5AS06</accession>
<evidence type="ECO:0000256" key="1">
    <source>
        <dbReference type="SAM" id="Phobius"/>
    </source>
</evidence>
<sequence length="567" mass="66493">MSRDEEKRIINVELYNVREEIDDLVQQLHGAIDEEHYEEPIQEEGSTAHLNELSRKAENLKSKLRIIEVQEENENKISNFSSKLELEAALIDKESDVDLLDRNAKANALARLIANKQTIAPLTIGIYGKWGRGKSTFAGLIEKNLDKINQKIKQNDPIDRERYKKSYIVRFNPTEYDDHKMIWFSILKELYLKYDAETKLRGRIKFAWNSLVPSFRSNKAMYLFSGLLVISCILAYSLWFRKYDSLDDTIKNTELYVYLVSATLLVSSIYQFIVPFVKKLVFVIKPLSNKLLHQILIPDFKAKLGSREEVKHSLDKLIKIWLKKDENIVLIVDELDRCSEKTIVEFFSALQLFISSESIIKVISMNEELVALALANNNQFFLKDQATRDDKLSFGHDYLQKYISIPVYLNEHSDYSTFLEKLLKQTNFFDSEEKVTIISIINDITKIKDITPREVKRILNLLVLSKESVISHFEAMKHKVTFNEYIRWFFVFYFNPDESNFFVASMKKVKNQKKYKYMRFESMYGSFMSSVKEDSHKRIRYLNKYVSDMRIEVIVAADSLIDKSLIR</sequence>
<feature type="transmembrane region" description="Helical" evidence="1">
    <location>
        <begin position="220"/>
        <end position="240"/>
    </location>
</feature>
<name>A0A1G5AS06_9BACL</name>
<evidence type="ECO:0000313" key="4">
    <source>
        <dbReference type="Proteomes" id="UP000198538"/>
    </source>
</evidence>
<dbReference type="EMBL" id="FMVM01000001">
    <property type="protein sequence ID" value="SCX80665.1"/>
    <property type="molecule type" value="Genomic_DNA"/>
</dbReference>
<dbReference type="RefSeq" id="WP_090914829.1">
    <property type="nucleotide sequence ID" value="NZ_FMVM01000001.1"/>
</dbReference>